<keyword evidence="2" id="KW-1003">Cell membrane</keyword>
<dbReference type="AlphaFoldDB" id="A0A838L1U2"/>
<evidence type="ECO:0000256" key="5">
    <source>
        <dbReference type="ARBA" id="ARBA00023136"/>
    </source>
</evidence>
<comment type="caution">
    <text evidence="9">The sequence shown here is derived from an EMBL/GenBank/DDBJ whole genome shotgun (WGS) entry which is preliminary data.</text>
</comment>
<comment type="subcellular location">
    <subcellularLocation>
        <location evidence="1">Cell membrane</location>
        <topology evidence="1">Multi-pass membrane protein</topology>
    </subcellularLocation>
</comment>
<dbReference type="InterPro" id="IPR038766">
    <property type="entry name" value="Membrane_comp_ABC_pdt"/>
</dbReference>
<feature type="transmembrane region" description="Helical" evidence="6">
    <location>
        <begin position="471"/>
        <end position="488"/>
    </location>
</feature>
<dbReference type="Pfam" id="PF02687">
    <property type="entry name" value="FtsX"/>
    <property type="match status" value="2"/>
</dbReference>
<dbReference type="GO" id="GO:0005886">
    <property type="term" value="C:plasma membrane"/>
    <property type="evidence" value="ECO:0007669"/>
    <property type="project" value="UniProtKB-SubCell"/>
</dbReference>
<keyword evidence="4 6" id="KW-1133">Transmembrane helix</keyword>
<feature type="transmembrane region" description="Helical" evidence="6">
    <location>
        <begin position="416"/>
        <end position="443"/>
    </location>
</feature>
<accession>A0A838L1U2</accession>
<keyword evidence="5 6" id="KW-0472">Membrane</keyword>
<evidence type="ECO:0000313" key="10">
    <source>
        <dbReference type="Proteomes" id="UP000570166"/>
    </source>
</evidence>
<dbReference type="InterPro" id="IPR025857">
    <property type="entry name" value="MacB_PCD"/>
</dbReference>
<evidence type="ECO:0000259" key="7">
    <source>
        <dbReference type="Pfam" id="PF02687"/>
    </source>
</evidence>
<feature type="transmembrane region" description="Helical" evidence="6">
    <location>
        <begin position="347"/>
        <end position="368"/>
    </location>
</feature>
<dbReference type="PANTHER" id="PTHR30287">
    <property type="entry name" value="MEMBRANE COMPONENT OF PREDICTED ABC SUPERFAMILY METABOLITE UPTAKE TRANSPORTER"/>
    <property type="match status" value="1"/>
</dbReference>
<keyword evidence="10" id="KW-1185">Reference proteome</keyword>
<evidence type="ECO:0000256" key="1">
    <source>
        <dbReference type="ARBA" id="ARBA00004651"/>
    </source>
</evidence>
<feature type="transmembrane region" description="Helical" evidence="6">
    <location>
        <begin position="298"/>
        <end position="327"/>
    </location>
</feature>
<feature type="transmembrane region" description="Helical" evidence="6">
    <location>
        <begin position="253"/>
        <end position="277"/>
    </location>
</feature>
<sequence>MSVAWRLAIRDLRAGGRGLWLLLICLFLGTAALAGIGSLSASILGALDGQSRQMLGGDLEMRVSQRRATVEEGAALAAYGRTSEVIATNSMVTPLSGRAPALANLRAVDDAWPLVGRFTLQPGALADRPHGADIAVAPALADRLGLHVGDRVRIGMATMRVIGLVDQEPDHLGAGFSFGPTVLVDMAGLDATQAIQPGSLYTGAYRILLPPGADANAIGDHIVHRFPSAGWTAKTPDQAAGNLKKGIAQLGQFLLLVGLAALAIAGVGVGSGVSAYLGRKTRMVATLKVLGAEAKTIASLFLIQLGLVAALAITAGLALGAAVPAIVTAIAGDALPVPPRLALYPEPLAVAAALSLLVALLFALPALARARSVPAATLLRDAILPLRRPSLAILAGMATLLAALVALAVLTASDRAIALGFVGATFALVLALWLLGLGLRWLLARLPRPRRPLFRMALANLHRPGSQTDRLVVALGLGFSLFVALAVIDTSLSSELADAAPAKAPRFFAIDLQPEDAGTFRKAIHDAAPTATIEAVPSLRGSIVALKGVRVADMKTLPEGAWILKGDRTITWSANVPPRNTVVAGKWWPASYNGPPLVSMEDKAAQLLGLHVGDTITVAVLGVEVPARIAALRKVDWGGLGLNFALVFSPGYIQEAPHALLASVYAPRNRDGPIAGAVAAALPSVTMLRTGDIIGQISDLLSRIALAIRAAAAVTVVAGIVVLVGAVTASGQARRYDVVILKLLGGSRGQLLAGQALEYLLLSAVLAAVALAVGGAGGWYVVTRVLALPWAPDAATAAATLGLAIGATLVIGVAGSLPALRATPAEGLRAP</sequence>
<keyword evidence="3 6" id="KW-0812">Transmembrane</keyword>
<organism evidence="9 10">
    <name type="scientific">Sphingomonas chungangi</name>
    <dbReference type="NCBI Taxonomy" id="2683589"/>
    <lineage>
        <taxon>Bacteria</taxon>
        <taxon>Pseudomonadati</taxon>
        <taxon>Pseudomonadota</taxon>
        <taxon>Alphaproteobacteria</taxon>
        <taxon>Sphingomonadales</taxon>
        <taxon>Sphingomonadaceae</taxon>
        <taxon>Sphingomonas</taxon>
    </lineage>
</organism>
<evidence type="ECO:0000256" key="3">
    <source>
        <dbReference type="ARBA" id="ARBA00022692"/>
    </source>
</evidence>
<dbReference type="EMBL" id="JACEIB010000001">
    <property type="protein sequence ID" value="MBA2932625.1"/>
    <property type="molecule type" value="Genomic_DNA"/>
</dbReference>
<evidence type="ECO:0000256" key="4">
    <source>
        <dbReference type="ARBA" id="ARBA00022989"/>
    </source>
</evidence>
<dbReference type="InterPro" id="IPR003838">
    <property type="entry name" value="ABC3_permease_C"/>
</dbReference>
<evidence type="ECO:0000259" key="8">
    <source>
        <dbReference type="Pfam" id="PF12704"/>
    </source>
</evidence>
<dbReference type="PANTHER" id="PTHR30287:SF1">
    <property type="entry name" value="INNER MEMBRANE PROTEIN"/>
    <property type="match status" value="1"/>
</dbReference>
<feature type="transmembrane region" description="Helical" evidence="6">
    <location>
        <begin position="759"/>
        <end position="782"/>
    </location>
</feature>
<dbReference type="RefSeq" id="WP_160364734.1">
    <property type="nucleotide sequence ID" value="NZ_JACEIB010000001.1"/>
</dbReference>
<feature type="domain" description="ABC3 transporter permease C-terminal" evidence="7">
    <location>
        <begin position="257"/>
        <end position="373"/>
    </location>
</feature>
<feature type="transmembrane region" description="Helical" evidence="6">
    <location>
        <begin position="706"/>
        <end position="727"/>
    </location>
</feature>
<gene>
    <name evidence="9" type="ORF">HZF05_00825</name>
</gene>
<proteinExistence type="predicted"/>
<reference evidence="9 10" key="1">
    <citation type="submission" date="2020-07" db="EMBL/GenBank/DDBJ databases">
        <authorList>
            <person name="Sun Q."/>
        </authorList>
    </citation>
    <scope>NUCLEOTIDE SEQUENCE [LARGE SCALE GENOMIC DNA]</scope>
    <source>
        <strain evidence="9 10">CGMCC 1.13654</strain>
    </source>
</reference>
<protein>
    <submittedName>
        <fullName evidence="9">ABC transporter permease</fullName>
    </submittedName>
</protein>
<feature type="transmembrane region" description="Helical" evidence="6">
    <location>
        <begin position="794"/>
        <end position="820"/>
    </location>
</feature>
<evidence type="ECO:0000256" key="2">
    <source>
        <dbReference type="ARBA" id="ARBA00022475"/>
    </source>
</evidence>
<evidence type="ECO:0000313" key="9">
    <source>
        <dbReference type="EMBL" id="MBA2932625.1"/>
    </source>
</evidence>
<dbReference type="Proteomes" id="UP000570166">
    <property type="component" value="Unassembled WGS sequence"/>
</dbReference>
<feature type="transmembrane region" description="Helical" evidence="6">
    <location>
        <begin position="389"/>
        <end position="410"/>
    </location>
</feature>
<feature type="domain" description="ABC3 transporter permease C-terminal" evidence="7">
    <location>
        <begin position="711"/>
        <end position="824"/>
    </location>
</feature>
<name>A0A838L1U2_9SPHN</name>
<dbReference type="Pfam" id="PF12704">
    <property type="entry name" value="MacB_PCD"/>
    <property type="match status" value="1"/>
</dbReference>
<evidence type="ECO:0000256" key="6">
    <source>
        <dbReference type="SAM" id="Phobius"/>
    </source>
</evidence>
<feature type="domain" description="MacB-like periplasmic core" evidence="8">
    <location>
        <begin position="21"/>
        <end position="222"/>
    </location>
</feature>